<feature type="compositionally biased region" description="Basic residues" evidence="1">
    <location>
        <begin position="181"/>
        <end position="195"/>
    </location>
</feature>
<feature type="compositionally biased region" description="Basic residues" evidence="1">
    <location>
        <begin position="153"/>
        <end position="162"/>
    </location>
</feature>
<protein>
    <submittedName>
        <fullName evidence="2">Uncharacterized protein</fullName>
    </submittedName>
</protein>
<organism evidence="2 3">
    <name type="scientific">Methylobacterium nodulans (strain LMG 21967 / CNCM I-2342 / ORS 2060)</name>
    <dbReference type="NCBI Taxonomy" id="460265"/>
    <lineage>
        <taxon>Bacteria</taxon>
        <taxon>Pseudomonadati</taxon>
        <taxon>Pseudomonadota</taxon>
        <taxon>Alphaproteobacteria</taxon>
        <taxon>Hyphomicrobiales</taxon>
        <taxon>Methylobacteriaceae</taxon>
        <taxon>Methylobacterium</taxon>
    </lineage>
</organism>
<dbReference type="HOGENOM" id="CLU_996809_0_0_5"/>
<dbReference type="EMBL" id="CP001349">
    <property type="protein sequence ID" value="ACL61015.1"/>
    <property type="molecule type" value="Genomic_DNA"/>
</dbReference>
<feature type="compositionally biased region" description="Polar residues" evidence="1">
    <location>
        <begin position="136"/>
        <end position="145"/>
    </location>
</feature>
<reference evidence="2 3" key="1">
    <citation type="submission" date="2009-01" db="EMBL/GenBank/DDBJ databases">
        <title>Complete sequence of chromosome of Methylobacterium nodulans ORS 2060.</title>
        <authorList>
            <consortium name="US DOE Joint Genome Institute"/>
            <person name="Lucas S."/>
            <person name="Copeland A."/>
            <person name="Lapidus A."/>
            <person name="Glavina del Rio T."/>
            <person name="Dalin E."/>
            <person name="Tice H."/>
            <person name="Bruce D."/>
            <person name="Goodwin L."/>
            <person name="Pitluck S."/>
            <person name="Sims D."/>
            <person name="Brettin T."/>
            <person name="Detter J.C."/>
            <person name="Han C."/>
            <person name="Larimer F."/>
            <person name="Land M."/>
            <person name="Hauser L."/>
            <person name="Kyrpides N."/>
            <person name="Ivanova N."/>
            <person name="Marx C.J."/>
            <person name="Richardson P."/>
        </authorList>
    </citation>
    <scope>NUCLEOTIDE SEQUENCE [LARGE SCALE GENOMIC DNA]</scope>
    <source>
        <strain evidence="3">LMG 21967 / CNCM I-2342 / ORS 2060</strain>
    </source>
</reference>
<dbReference type="Proteomes" id="UP000008207">
    <property type="component" value="Chromosome"/>
</dbReference>
<dbReference type="AlphaFoldDB" id="B8IVG4"/>
<accession>B8IVG4</accession>
<dbReference type="KEGG" id="mno:Mnod_6207"/>
<proteinExistence type="predicted"/>
<sequence length="279" mass="31861">MRSTTVRDSVWDDAAHVLRKKIITVCREALTHRSVTRCNILCTSFRISTSCRSLKLLLAVQAARFVDGCKRVNQYIPPPPPAGRYPNPFRGRPRATSSSQEILRPLLQSTLRHGCKAFWKPSATRMVRGWRRARLSSPSSATPTRRNSDRRRAIWPHSRRARSTPSPSTNVRRRSDGTSSPRRRSSSRRRRRSIRRTLQWSKCRPASTWPTSISATRRCWRRSTASSPITRWMSVHSSALAARQSSRRSCVWIRSTSTSTAARSRCFSSCDRSPSRAGR</sequence>
<name>B8IVG4_METNO</name>
<gene>
    <name evidence="2" type="ordered locus">Mnod_6207</name>
</gene>
<feature type="region of interest" description="Disordered" evidence="1">
    <location>
        <begin position="76"/>
        <end position="99"/>
    </location>
</feature>
<keyword evidence="3" id="KW-1185">Reference proteome</keyword>
<feature type="region of interest" description="Disordered" evidence="1">
    <location>
        <begin position="130"/>
        <end position="197"/>
    </location>
</feature>
<evidence type="ECO:0000313" key="3">
    <source>
        <dbReference type="Proteomes" id="UP000008207"/>
    </source>
</evidence>
<evidence type="ECO:0000256" key="1">
    <source>
        <dbReference type="SAM" id="MobiDB-lite"/>
    </source>
</evidence>
<evidence type="ECO:0000313" key="2">
    <source>
        <dbReference type="EMBL" id="ACL61015.1"/>
    </source>
</evidence>